<dbReference type="PANTHER" id="PTHR43544:SF32">
    <property type="entry name" value="CHAIN DEHYDROGENASE, PUTATIVE (AFU_ORTHOLOGUE AFUA_5G01530)-RELATED"/>
    <property type="match status" value="1"/>
</dbReference>
<name>A0AAD4F9I3_9PLEO</name>
<dbReference type="Gene3D" id="3.40.50.720">
    <property type="entry name" value="NAD(P)-binding Rossmann-like Domain"/>
    <property type="match status" value="1"/>
</dbReference>
<dbReference type="GO" id="GO:0005737">
    <property type="term" value="C:cytoplasm"/>
    <property type="evidence" value="ECO:0007669"/>
    <property type="project" value="TreeGrafter"/>
</dbReference>
<dbReference type="PANTHER" id="PTHR43544">
    <property type="entry name" value="SHORT-CHAIN DEHYDROGENASE/REDUCTASE"/>
    <property type="match status" value="1"/>
</dbReference>
<dbReference type="Proteomes" id="UP001199106">
    <property type="component" value="Unassembled WGS sequence"/>
</dbReference>
<dbReference type="GO" id="GO:0016491">
    <property type="term" value="F:oxidoreductase activity"/>
    <property type="evidence" value="ECO:0007669"/>
    <property type="project" value="TreeGrafter"/>
</dbReference>
<dbReference type="InterPro" id="IPR051468">
    <property type="entry name" value="Fungal_SecMetab_SDRs"/>
</dbReference>
<dbReference type="AlphaFoldDB" id="A0AAD4F9I3"/>
<comment type="caution">
    <text evidence="2">The sequence shown here is derived from an EMBL/GenBank/DDBJ whole genome shotgun (WGS) entry which is preliminary data.</text>
</comment>
<dbReference type="SUPFAM" id="SSF51735">
    <property type="entry name" value="NAD(P)-binding Rossmann-fold domains"/>
    <property type="match status" value="1"/>
</dbReference>
<evidence type="ECO:0000256" key="1">
    <source>
        <dbReference type="ARBA" id="ARBA00006484"/>
    </source>
</evidence>
<dbReference type="GO" id="GO:0019748">
    <property type="term" value="P:secondary metabolic process"/>
    <property type="evidence" value="ECO:0007669"/>
    <property type="project" value="TreeGrafter"/>
</dbReference>
<dbReference type="InterPro" id="IPR036291">
    <property type="entry name" value="NAD(P)-bd_dom_sf"/>
</dbReference>
<protein>
    <submittedName>
        <fullName evidence="2">Uncharacterized protein</fullName>
    </submittedName>
</protein>
<reference evidence="2" key="1">
    <citation type="submission" date="2021-07" db="EMBL/GenBank/DDBJ databases">
        <title>Genome Resource of American Ginseng Black Spot Pathogen Alternaria panax.</title>
        <authorList>
            <person name="Qiu C."/>
            <person name="Wang W."/>
            <person name="Liu Z."/>
        </authorList>
    </citation>
    <scope>NUCLEOTIDE SEQUENCE</scope>
    <source>
        <strain evidence="2">BNCC115425</strain>
    </source>
</reference>
<comment type="similarity">
    <text evidence="1">Belongs to the short-chain dehydrogenases/reductases (SDR) family.</text>
</comment>
<evidence type="ECO:0000313" key="2">
    <source>
        <dbReference type="EMBL" id="KAG9185511.1"/>
    </source>
</evidence>
<evidence type="ECO:0000313" key="3">
    <source>
        <dbReference type="Proteomes" id="UP001199106"/>
    </source>
</evidence>
<proteinExistence type="inferred from homology"/>
<dbReference type="InterPro" id="IPR002347">
    <property type="entry name" value="SDR_fam"/>
</dbReference>
<gene>
    <name evidence="2" type="ORF">G6011_08055</name>
</gene>
<organism evidence="2 3">
    <name type="scientific">Alternaria panax</name>
    <dbReference type="NCBI Taxonomy" id="48097"/>
    <lineage>
        <taxon>Eukaryota</taxon>
        <taxon>Fungi</taxon>
        <taxon>Dikarya</taxon>
        <taxon>Ascomycota</taxon>
        <taxon>Pezizomycotina</taxon>
        <taxon>Dothideomycetes</taxon>
        <taxon>Pleosporomycetidae</taxon>
        <taxon>Pleosporales</taxon>
        <taxon>Pleosporineae</taxon>
        <taxon>Pleosporaceae</taxon>
        <taxon>Alternaria</taxon>
        <taxon>Alternaria sect. Panax</taxon>
    </lineage>
</organism>
<accession>A0AAD4F9I3</accession>
<keyword evidence="3" id="KW-1185">Reference proteome</keyword>
<dbReference type="EMBL" id="JAANER010000011">
    <property type="protein sequence ID" value="KAG9185511.1"/>
    <property type="molecule type" value="Genomic_DNA"/>
</dbReference>
<dbReference type="Pfam" id="PF00106">
    <property type="entry name" value="adh_short"/>
    <property type="match status" value="1"/>
</dbReference>
<sequence>MASSTKTIILTTGAMFNESIPVGKTMLTKLGVLVNNAGIANSGNESMFHKLKSTLRTNAAGPYATVKAFTPLLSKSLSTPCIVNVSSGAGSITLRLNPEDAFYKTKRDQYQISKAAPNMVTACQITEYHPRGWKVLVYRPGWTERNFTPRNKTADGAKPTSEGAVPIVRILNGERDAEAGKHFRYDGEHPW</sequence>